<feature type="region of interest" description="Disordered" evidence="1">
    <location>
        <begin position="1"/>
        <end position="21"/>
    </location>
</feature>
<keyword evidence="3" id="KW-1185">Reference proteome</keyword>
<protein>
    <submittedName>
        <fullName evidence="2">Uncharacterized protein</fullName>
    </submittedName>
</protein>
<sequence length="94" mass="11054">MLPNRGDISSRPRKPSRAEGGRMELKYANVTYFIQESQLKGRFHPSYQSSYWAKEGREALRRLGLPIRRIRKEFPHVAALTTQESQNGKTRWFM</sequence>
<evidence type="ECO:0000313" key="3">
    <source>
        <dbReference type="Proteomes" id="UP001054837"/>
    </source>
</evidence>
<evidence type="ECO:0000313" key="2">
    <source>
        <dbReference type="EMBL" id="GIX90920.1"/>
    </source>
</evidence>
<dbReference type="AlphaFoldDB" id="A0AAV4P4L7"/>
<gene>
    <name evidence="2" type="ORF">CDAR_177361</name>
</gene>
<organism evidence="2 3">
    <name type="scientific">Caerostris darwini</name>
    <dbReference type="NCBI Taxonomy" id="1538125"/>
    <lineage>
        <taxon>Eukaryota</taxon>
        <taxon>Metazoa</taxon>
        <taxon>Ecdysozoa</taxon>
        <taxon>Arthropoda</taxon>
        <taxon>Chelicerata</taxon>
        <taxon>Arachnida</taxon>
        <taxon>Araneae</taxon>
        <taxon>Araneomorphae</taxon>
        <taxon>Entelegynae</taxon>
        <taxon>Araneoidea</taxon>
        <taxon>Araneidae</taxon>
        <taxon>Caerostris</taxon>
    </lineage>
</organism>
<comment type="caution">
    <text evidence="2">The sequence shown here is derived from an EMBL/GenBank/DDBJ whole genome shotgun (WGS) entry which is preliminary data.</text>
</comment>
<dbReference type="Proteomes" id="UP001054837">
    <property type="component" value="Unassembled WGS sequence"/>
</dbReference>
<name>A0AAV4P4L7_9ARAC</name>
<dbReference type="EMBL" id="BPLQ01002278">
    <property type="protein sequence ID" value="GIX90920.1"/>
    <property type="molecule type" value="Genomic_DNA"/>
</dbReference>
<accession>A0AAV4P4L7</accession>
<proteinExistence type="predicted"/>
<evidence type="ECO:0000256" key="1">
    <source>
        <dbReference type="SAM" id="MobiDB-lite"/>
    </source>
</evidence>
<reference evidence="2 3" key="1">
    <citation type="submission" date="2021-06" db="EMBL/GenBank/DDBJ databases">
        <title>Caerostris darwini draft genome.</title>
        <authorList>
            <person name="Kono N."/>
            <person name="Arakawa K."/>
        </authorList>
    </citation>
    <scope>NUCLEOTIDE SEQUENCE [LARGE SCALE GENOMIC DNA]</scope>
</reference>